<gene>
    <name evidence="2" type="ORF">GSONMT00021405001</name>
</gene>
<dbReference type="GO" id="GO:0051497">
    <property type="term" value="P:negative regulation of stress fiber assembly"/>
    <property type="evidence" value="ECO:0007669"/>
    <property type="project" value="TreeGrafter"/>
</dbReference>
<name>A0A060XV82_ONCMY</name>
<reference evidence="2" key="2">
    <citation type="submission" date="2014-03" db="EMBL/GenBank/DDBJ databases">
        <authorList>
            <person name="Genoscope - CEA"/>
        </authorList>
    </citation>
    <scope>NUCLEOTIDE SEQUENCE</scope>
</reference>
<dbReference type="Gene3D" id="1.10.287.160">
    <property type="entry name" value="HR1 repeat"/>
    <property type="match status" value="1"/>
</dbReference>
<dbReference type="PaxDb" id="8022-A0A060XV82"/>
<evidence type="ECO:0000256" key="1">
    <source>
        <dbReference type="SAM" id="MobiDB-lite"/>
    </source>
</evidence>
<reference evidence="2" key="1">
    <citation type="journal article" date="2014" name="Nat. Commun.">
        <title>The rainbow trout genome provides novel insights into evolution after whole-genome duplication in vertebrates.</title>
        <authorList>
            <person name="Berthelot C."/>
            <person name="Brunet F."/>
            <person name="Chalopin D."/>
            <person name="Juanchich A."/>
            <person name="Bernard M."/>
            <person name="Noel B."/>
            <person name="Bento P."/>
            <person name="Da Silva C."/>
            <person name="Labadie K."/>
            <person name="Alberti A."/>
            <person name="Aury J.M."/>
            <person name="Louis A."/>
            <person name="Dehais P."/>
            <person name="Bardou P."/>
            <person name="Montfort J."/>
            <person name="Klopp C."/>
            <person name="Cabau C."/>
            <person name="Gaspin C."/>
            <person name="Thorgaard G.H."/>
            <person name="Boussaha M."/>
            <person name="Quillet E."/>
            <person name="Guyomard R."/>
            <person name="Galiana D."/>
            <person name="Bobe J."/>
            <person name="Volff J.N."/>
            <person name="Genet C."/>
            <person name="Wincker P."/>
            <person name="Jaillon O."/>
            <person name="Roest Crollius H."/>
            <person name="Guiguen Y."/>
        </authorList>
    </citation>
    <scope>NUCLEOTIDE SEQUENCE [LARGE SCALE GENOMIC DNA]</scope>
</reference>
<dbReference type="InterPro" id="IPR036274">
    <property type="entry name" value="HR1_rpt_sf"/>
</dbReference>
<dbReference type="AlphaFoldDB" id="A0A060XV82"/>
<dbReference type="STRING" id="8022.A0A060XV82"/>
<sequence length="128" mass="14555">MNGLGTFCCREPEMSDAGSDEELALRARMEEGSHSGSIRKGCDPCSQTQRSKLQHRRARINQQINKEMRMRAGAENLFRWVREGTGHCTSGQILSLILCVHSPPGQLWGHFPRCGGRRNPEPHYLWKH</sequence>
<protein>
    <submittedName>
        <fullName evidence="2">Uncharacterized protein</fullName>
    </submittedName>
</protein>
<dbReference type="InterPro" id="IPR047138">
    <property type="entry name" value="RHPN1_2"/>
</dbReference>
<dbReference type="PANTHER" id="PTHR23031">
    <property type="entry name" value="RHOPHILIN"/>
    <property type="match status" value="1"/>
</dbReference>
<dbReference type="SUPFAM" id="SSF46585">
    <property type="entry name" value="HR1 repeat"/>
    <property type="match status" value="1"/>
</dbReference>
<evidence type="ECO:0000313" key="2">
    <source>
        <dbReference type="EMBL" id="CDQ81044.1"/>
    </source>
</evidence>
<accession>A0A060XV82</accession>
<proteinExistence type="predicted"/>
<dbReference type="Proteomes" id="UP000193380">
    <property type="component" value="Unassembled WGS sequence"/>
</dbReference>
<dbReference type="PANTHER" id="PTHR23031:SF6">
    <property type="entry name" value="RHOPHILIN-1"/>
    <property type="match status" value="1"/>
</dbReference>
<dbReference type="EMBL" id="FR905698">
    <property type="protein sequence ID" value="CDQ81044.1"/>
    <property type="molecule type" value="Genomic_DNA"/>
</dbReference>
<evidence type="ECO:0000313" key="3">
    <source>
        <dbReference type="Proteomes" id="UP000193380"/>
    </source>
</evidence>
<organism evidence="2 3">
    <name type="scientific">Oncorhynchus mykiss</name>
    <name type="common">Rainbow trout</name>
    <name type="synonym">Salmo gairdneri</name>
    <dbReference type="NCBI Taxonomy" id="8022"/>
    <lineage>
        <taxon>Eukaryota</taxon>
        <taxon>Metazoa</taxon>
        <taxon>Chordata</taxon>
        <taxon>Craniata</taxon>
        <taxon>Vertebrata</taxon>
        <taxon>Euteleostomi</taxon>
        <taxon>Actinopterygii</taxon>
        <taxon>Neopterygii</taxon>
        <taxon>Teleostei</taxon>
        <taxon>Protacanthopterygii</taxon>
        <taxon>Salmoniformes</taxon>
        <taxon>Salmonidae</taxon>
        <taxon>Salmoninae</taxon>
        <taxon>Oncorhynchus</taxon>
    </lineage>
</organism>
<feature type="region of interest" description="Disordered" evidence="1">
    <location>
        <begin position="28"/>
        <end position="55"/>
    </location>
</feature>